<protein>
    <submittedName>
        <fullName evidence="1">Uncharacterized protein</fullName>
    </submittedName>
</protein>
<evidence type="ECO:0000313" key="1">
    <source>
        <dbReference type="EMBL" id="KAJ8675920.1"/>
    </source>
</evidence>
<accession>A0ACC2NXI5</accession>
<reference evidence="1" key="1">
    <citation type="submission" date="2023-04" db="EMBL/GenBank/DDBJ databases">
        <title>A chromosome-level genome assembly of the parasitoid wasp Eretmocerus hayati.</title>
        <authorList>
            <person name="Zhong Y."/>
            <person name="Liu S."/>
            <person name="Liu Y."/>
        </authorList>
    </citation>
    <scope>NUCLEOTIDE SEQUENCE</scope>
    <source>
        <strain evidence="1">ZJU_SS_LIU_2023</strain>
    </source>
</reference>
<keyword evidence="2" id="KW-1185">Reference proteome</keyword>
<organism evidence="1 2">
    <name type="scientific">Eretmocerus hayati</name>
    <dbReference type="NCBI Taxonomy" id="131215"/>
    <lineage>
        <taxon>Eukaryota</taxon>
        <taxon>Metazoa</taxon>
        <taxon>Ecdysozoa</taxon>
        <taxon>Arthropoda</taxon>
        <taxon>Hexapoda</taxon>
        <taxon>Insecta</taxon>
        <taxon>Pterygota</taxon>
        <taxon>Neoptera</taxon>
        <taxon>Endopterygota</taxon>
        <taxon>Hymenoptera</taxon>
        <taxon>Apocrita</taxon>
        <taxon>Proctotrupomorpha</taxon>
        <taxon>Chalcidoidea</taxon>
        <taxon>Aphelinidae</taxon>
        <taxon>Aphelininae</taxon>
        <taxon>Eretmocerus</taxon>
    </lineage>
</organism>
<dbReference type="EMBL" id="CM056742">
    <property type="protein sequence ID" value="KAJ8675920.1"/>
    <property type="molecule type" value="Genomic_DNA"/>
</dbReference>
<dbReference type="Proteomes" id="UP001239111">
    <property type="component" value="Chromosome 2"/>
</dbReference>
<comment type="caution">
    <text evidence="1">The sequence shown here is derived from an EMBL/GenBank/DDBJ whole genome shotgun (WGS) entry which is preliminary data.</text>
</comment>
<name>A0ACC2NXI5_9HYME</name>
<evidence type="ECO:0000313" key="2">
    <source>
        <dbReference type="Proteomes" id="UP001239111"/>
    </source>
</evidence>
<gene>
    <name evidence="1" type="ORF">QAD02_011706</name>
</gene>
<proteinExistence type="predicted"/>
<sequence>MATKTLTGLQGECALNNSLYFKIWDNEIFDIMHDQLCGVCPIIIKLVLHEYVIVQRRFSTRHLNEAIKAFDYGYPESKNKPSSNFTGPMLSKKEHCISQKAMQTWLLIRALPFILAEKVNADDEHMSLILHLLRILEIIYAPRIPMSLLPYLDAIIDDFFDIFDILIEEINRINRMHHMSHYSRSIRKSGSLSKYDCMRFEAKHVEVRLRAQNVHNFINPPETVVRVCQSLQCSM</sequence>